<dbReference type="PANTHER" id="PTHR14969:SF62">
    <property type="entry name" value="DECAPRENYLPHOSPHORYL-5-PHOSPHORIBOSE PHOSPHATASE RV3807C-RELATED"/>
    <property type="match status" value="1"/>
</dbReference>
<keyword evidence="4" id="KW-0378">Hydrolase</keyword>
<dbReference type="Gene3D" id="1.20.144.10">
    <property type="entry name" value="Phosphatidic acid phosphatase type 2/haloperoxidase"/>
    <property type="match status" value="1"/>
</dbReference>
<dbReference type="Proteomes" id="UP000320717">
    <property type="component" value="Chromosome"/>
</dbReference>
<keyword evidence="6 7" id="KW-0472">Membrane</keyword>
<dbReference type="CDD" id="cd01610">
    <property type="entry name" value="PAP2_like"/>
    <property type="match status" value="1"/>
</dbReference>
<dbReference type="AlphaFoldDB" id="A0A5B8IH22"/>
<evidence type="ECO:0000256" key="5">
    <source>
        <dbReference type="ARBA" id="ARBA00022989"/>
    </source>
</evidence>
<proteinExistence type="predicted"/>
<feature type="transmembrane region" description="Helical" evidence="7">
    <location>
        <begin position="140"/>
        <end position="170"/>
    </location>
</feature>
<dbReference type="GO" id="GO:0016787">
    <property type="term" value="F:hydrolase activity"/>
    <property type="evidence" value="ECO:0007669"/>
    <property type="project" value="UniProtKB-KW"/>
</dbReference>
<evidence type="ECO:0000313" key="12">
    <source>
        <dbReference type="Proteomes" id="UP001060018"/>
    </source>
</evidence>
<dbReference type="EMBL" id="CP042260">
    <property type="protein sequence ID" value="QDY65532.1"/>
    <property type="molecule type" value="Genomic_DNA"/>
</dbReference>
<dbReference type="SUPFAM" id="SSF48317">
    <property type="entry name" value="Acid phosphatase/Vanadium-dependent haloperoxidase"/>
    <property type="match status" value="1"/>
</dbReference>
<keyword evidence="3 7" id="KW-0812">Transmembrane</keyword>
<evidence type="ECO:0000313" key="11">
    <source>
        <dbReference type="Proteomes" id="UP000320717"/>
    </source>
</evidence>
<dbReference type="OrthoDB" id="5243958at2"/>
<keyword evidence="5 7" id="KW-1133">Transmembrane helix</keyword>
<dbReference type="SMART" id="SM00014">
    <property type="entry name" value="acidPPc"/>
    <property type="match status" value="1"/>
</dbReference>
<gene>
    <name evidence="9" type="ORF">FQA45_03965</name>
    <name evidence="10" type="ORF">NUH22_09855</name>
</gene>
<keyword evidence="2" id="KW-1003">Cell membrane</keyword>
<dbReference type="EMBL" id="CP102487">
    <property type="protein sequence ID" value="UUX57631.1"/>
    <property type="molecule type" value="Genomic_DNA"/>
</dbReference>
<feature type="transmembrane region" description="Helical" evidence="7">
    <location>
        <begin position="182"/>
        <end position="200"/>
    </location>
</feature>
<dbReference type="RefSeq" id="WP_146275310.1">
    <property type="nucleotide sequence ID" value="NZ_CP042260.1"/>
</dbReference>
<keyword evidence="11" id="KW-1185">Reference proteome</keyword>
<protein>
    <submittedName>
        <fullName evidence="10">Phosphatase PAP2 family protein</fullName>
    </submittedName>
</protein>
<dbReference type="Pfam" id="PF01569">
    <property type="entry name" value="PAP2"/>
    <property type="match status" value="1"/>
</dbReference>
<evidence type="ECO:0000256" key="7">
    <source>
        <dbReference type="SAM" id="Phobius"/>
    </source>
</evidence>
<dbReference type="GO" id="GO:0005886">
    <property type="term" value="C:plasma membrane"/>
    <property type="evidence" value="ECO:0007669"/>
    <property type="project" value="UniProtKB-SubCell"/>
</dbReference>
<evidence type="ECO:0000256" key="3">
    <source>
        <dbReference type="ARBA" id="ARBA00022692"/>
    </source>
</evidence>
<name>A0A5B8IH22_9MICC</name>
<evidence type="ECO:0000313" key="10">
    <source>
        <dbReference type="EMBL" id="UUX57631.1"/>
    </source>
</evidence>
<feature type="transmembrane region" description="Helical" evidence="7">
    <location>
        <begin position="16"/>
        <end position="33"/>
    </location>
</feature>
<feature type="domain" description="Phosphatidic acid phosphatase type 2/haloperoxidase" evidence="8">
    <location>
        <begin position="88"/>
        <end position="197"/>
    </location>
</feature>
<dbReference type="PANTHER" id="PTHR14969">
    <property type="entry name" value="SPHINGOSINE-1-PHOSPHATE PHOSPHOHYDROLASE"/>
    <property type="match status" value="1"/>
</dbReference>
<evidence type="ECO:0000256" key="1">
    <source>
        <dbReference type="ARBA" id="ARBA00004651"/>
    </source>
</evidence>
<evidence type="ECO:0000259" key="8">
    <source>
        <dbReference type="SMART" id="SM00014"/>
    </source>
</evidence>
<evidence type="ECO:0000256" key="6">
    <source>
        <dbReference type="ARBA" id="ARBA00023136"/>
    </source>
</evidence>
<dbReference type="InterPro" id="IPR000326">
    <property type="entry name" value="PAP2/HPO"/>
</dbReference>
<evidence type="ECO:0000256" key="2">
    <source>
        <dbReference type="ARBA" id="ARBA00022475"/>
    </source>
</evidence>
<reference evidence="9 11" key="1">
    <citation type="submission" date="2019-07" db="EMBL/GenBank/DDBJ databases">
        <title>Complete Genome Sequence of drought tolerant Plant Growth-Promoting Rhizobacterium Glutamicibacter halophytocola DR408.</title>
        <authorList>
            <person name="Nishu S.D."/>
            <person name="Lee T.K."/>
        </authorList>
    </citation>
    <scope>NUCLEOTIDE SEQUENCE [LARGE SCALE GENOMIC DNA]</scope>
    <source>
        <strain evidence="9 11">DR408</strain>
    </source>
</reference>
<comment type="subcellular location">
    <subcellularLocation>
        <location evidence="1">Cell membrane</location>
        <topology evidence="1">Multi-pass membrane protein</topology>
    </subcellularLocation>
</comment>
<evidence type="ECO:0000256" key="4">
    <source>
        <dbReference type="ARBA" id="ARBA00022801"/>
    </source>
</evidence>
<sequence>MNSSSPRRYAIRPSRPAIFIAALALIAVVSYPLRDVLYLGLSGSVRDSAVLSAAAVFCSETLLKFLMLGAILLTVAIWFRDRNAFWRLICGALGAVLAYALSELLKALVTEERPCRTLEAVTAMACPQPGDWSWPSNHSVVAAAIATACLLVRPALAAVAMLLALLVALARVGVGAHYVHDVFSGLALGALIVLVCIHVLPGLPRRFRSSAVR</sequence>
<accession>A0A5B8IH22</accession>
<dbReference type="Proteomes" id="UP001060018">
    <property type="component" value="Chromosome"/>
</dbReference>
<evidence type="ECO:0000313" key="9">
    <source>
        <dbReference type="EMBL" id="QDY65532.1"/>
    </source>
</evidence>
<organism evidence="10 12">
    <name type="scientific">Glutamicibacter halophytocola</name>
    <dbReference type="NCBI Taxonomy" id="1933880"/>
    <lineage>
        <taxon>Bacteria</taxon>
        <taxon>Bacillati</taxon>
        <taxon>Actinomycetota</taxon>
        <taxon>Actinomycetes</taxon>
        <taxon>Micrococcales</taxon>
        <taxon>Micrococcaceae</taxon>
        <taxon>Glutamicibacter</taxon>
    </lineage>
</organism>
<reference evidence="10" key="2">
    <citation type="journal article" date="2022" name="Pest Manag. Sci.">
        <title>Glutamicibacter halophytocola-mediated host fitness of potato tuber moth on Solanaceae crops.</title>
        <authorList>
            <person name="Wang W."/>
            <person name="Xiao G."/>
            <person name="Du G."/>
            <person name="Chang L."/>
            <person name="Yang Y."/>
            <person name="Ye J."/>
            <person name="Chen B."/>
        </authorList>
    </citation>
    <scope>NUCLEOTIDE SEQUENCE</scope>
    <source>
        <strain evidence="10">S2</strain>
    </source>
</reference>
<feature type="transmembrane region" description="Helical" evidence="7">
    <location>
        <begin position="53"/>
        <end position="77"/>
    </location>
</feature>
<dbReference type="InterPro" id="IPR036938">
    <property type="entry name" value="PAP2/HPO_sf"/>
</dbReference>